<feature type="compositionally biased region" description="Low complexity" evidence="2">
    <location>
        <begin position="273"/>
        <end position="284"/>
    </location>
</feature>
<feature type="compositionally biased region" description="Polar residues" evidence="2">
    <location>
        <begin position="1145"/>
        <end position="1165"/>
    </location>
</feature>
<feature type="compositionally biased region" description="Gly residues" evidence="2">
    <location>
        <begin position="328"/>
        <end position="346"/>
    </location>
</feature>
<organism evidence="4">
    <name type="scientific">Anopheles sinensis</name>
    <name type="common">Mosquito</name>
    <dbReference type="NCBI Taxonomy" id="74873"/>
    <lineage>
        <taxon>Eukaryota</taxon>
        <taxon>Metazoa</taxon>
        <taxon>Ecdysozoa</taxon>
        <taxon>Arthropoda</taxon>
        <taxon>Hexapoda</taxon>
        <taxon>Insecta</taxon>
        <taxon>Pterygota</taxon>
        <taxon>Neoptera</taxon>
        <taxon>Endopterygota</taxon>
        <taxon>Diptera</taxon>
        <taxon>Nematocera</taxon>
        <taxon>Culicoidea</taxon>
        <taxon>Culicidae</taxon>
        <taxon>Anophelinae</taxon>
        <taxon>Anopheles</taxon>
    </lineage>
</organism>
<feature type="region of interest" description="Disordered" evidence="2">
    <location>
        <begin position="317"/>
        <end position="437"/>
    </location>
</feature>
<protein>
    <submittedName>
        <fullName evidence="4">AGAP004672-PA-like protein</fullName>
    </submittedName>
    <submittedName>
        <fullName evidence="5">BAT2_N domain-containing protein</fullName>
    </submittedName>
</protein>
<dbReference type="Pfam" id="PF07001">
    <property type="entry name" value="BAT2_N"/>
    <property type="match status" value="1"/>
</dbReference>
<feature type="compositionally biased region" description="Basic and acidic residues" evidence="2">
    <location>
        <begin position="1471"/>
        <end position="1483"/>
    </location>
</feature>
<feature type="region of interest" description="Disordered" evidence="2">
    <location>
        <begin position="27"/>
        <end position="205"/>
    </location>
</feature>
<feature type="compositionally biased region" description="Basic and acidic residues" evidence="2">
    <location>
        <begin position="1022"/>
        <end position="1044"/>
    </location>
</feature>
<feature type="compositionally biased region" description="Low complexity" evidence="2">
    <location>
        <begin position="767"/>
        <end position="796"/>
    </location>
</feature>
<feature type="compositionally biased region" description="Low complexity" evidence="2">
    <location>
        <begin position="1008"/>
        <end position="1017"/>
    </location>
</feature>
<feature type="compositionally biased region" description="Polar residues" evidence="2">
    <location>
        <begin position="1561"/>
        <end position="1582"/>
    </location>
</feature>
<gene>
    <name evidence="4" type="ORF">ZHAS_00011806</name>
</gene>
<feature type="compositionally biased region" description="Gly residues" evidence="2">
    <location>
        <begin position="396"/>
        <end position="413"/>
    </location>
</feature>
<reference evidence="5" key="2">
    <citation type="submission" date="2020-05" db="UniProtKB">
        <authorList>
            <consortium name="EnsemblMetazoa"/>
        </authorList>
    </citation>
    <scope>IDENTIFICATION</scope>
</reference>
<feature type="domain" description="BAT2 N-terminal" evidence="3">
    <location>
        <begin position="1"/>
        <end position="159"/>
    </location>
</feature>
<feature type="compositionally biased region" description="Polar residues" evidence="2">
    <location>
        <begin position="73"/>
        <end position="86"/>
    </location>
</feature>
<evidence type="ECO:0000256" key="1">
    <source>
        <dbReference type="ARBA" id="ARBA00022553"/>
    </source>
</evidence>
<dbReference type="STRING" id="74873.A0A084W185"/>
<feature type="compositionally biased region" description="Low complexity" evidence="2">
    <location>
        <begin position="658"/>
        <end position="676"/>
    </location>
</feature>
<dbReference type="PANTHER" id="PTHR14038">
    <property type="entry name" value="BAT2 HLA-B-ASSOCIATED TRANSCRIPT 2"/>
    <property type="match status" value="1"/>
</dbReference>
<feature type="region of interest" description="Disordered" evidence="2">
    <location>
        <begin position="1751"/>
        <end position="1777"/>
    </location>
</feature>
<evidence type="ECO:0000256" key="2">
    <source>
        <dbReference type="SAM" id="MobiDB-lite"/>
    </source>
</evidence>
<feature type="compositionally biased region" description="Gly residues" evidence="2">
    <location>
        <begin position="576"/>
        <end position="591"/>
    </location>
</feature>
<dbReference type="OMA" id="YNAFQIE"/>
<feature type="compositionally biased region" description="Low complexity" evidence="2">
    <location>
        <begin position="1087"/>
        <end position="1109"/>
    </location>
</feature>
<dbReference type="VEuPathDB" id="VectorBase:ASIS004591"/>
<feature type="compositionally biased region" description="Basic and acidic residues" evidence="2">
    <location>
        <begin position="1055"/>
        <end position="1079"/>
    </location>
</feature>
<dbReference type="PANTHER" id="PTHR14038:SF0">
    <property type="entry name" value="LP18708P"/>
    <property type="match status" value="1"/>
</dbReference>
<evidence type="ECO:0000313" key="4">
    <source>
        <dbReference type="EMBL" id="KFB43979.1"/>
    </source>
</evidence>
<evidence type="ECO:0000313" key="5">
    <source>
        <dbReference type="EnsemblMetazoa" id="ASIC011806-PA"/>
    </source>
</evidence>
<feature type="compositionally biased region" description="Gly residues" evidence="2">
    <location>
        <begin position="1388"/>
        <end position="1399"/>
    </location>
</feature>
<feature type="compositionally biased region" description="Polar residues" evidence="2">
    <location>
        <begin position="1045"/>
        <end position="1054"/>
    </location>
</feature>
<feature type="compositionally biased region" description="Gly residues" evidence="2">
    <location>
        <begin position="1249"/>
        <end position="1268"/>
    </location>
</feature>
<feature type="compositionally biased region" description="Basic and acidic residues" evidence="2">
    <location>
        <begin position="1170"/>
        <end position="1180"/>
    </location>
</feature>
<feature type="compositionally biased region" description="Low complexity" evidence="2">
    <location>
        <begin position="180"/>
        <end position="192"/>
    </location>
</feature>
<feature type="compositionally biased region" description="Polar residues" evidence="2">
    <location>
        <begin position="1635"/>
        <end position="1661"/>
    </location>
</feature>
<feature type="region of interest" description="Disordered" evidence="2">
    <location>
        <begin position="1959"/>
        <end position="1991"/>
    </location>
</feature>
<feature type="region of interest" description="Disordered" evidence="2">
    <location>
        <begin position="2240"/>
        <end position="2259"/>
    </location>
</feature>
<dbReference type="OrthoDB" id="1939715at2759"/>
<dbReference type="EMBL" id="ATLV01019246">
    <property type="status" value="NOT_ANNOTATED_CDS"/>
    <property type="molecule type" value="Genomic_DNA"/>
</dbReference>
<feature type="compositionally biased region" description="Polar residues" evidence="2">
    <location>
        <begin position="1181"/>
        <end position="1202"/>
    </location>
</feature>
<evidence type="ECO:0000259" key="3">
    <source>
        <dbReference type="Pfam" id="PF07001"/>
    </source>
</evidence>
<dbReference type="EMBL" id="KE525266">
    <property type="protein sequence ID" value="KFB43979.1"/>
    <property type="molecule type" value="Genomic_DNA"/>
</dbReference>
<feature type="compositionally biased region" description="Polar residues" evidence="2">
    <location>
        <begin position="1530"/>
        <end position="1552"/>
    </location>
</feature>
<sequence length="2384" mass="244477">MSALGGTKGERNAKPKFAALDINKLYITSRGESLEPSTQKSAVPRKHGMQSLGKVPSARRAPANLPSLKAEVSNPTDQAGSWGNEQNSNTVEGQSSSSNSNYPLSNNSSGTTAAPHSNSQNQAPLKSSSGSTWNTNEFPSLDGTGSSGMNVNKMQQHQNHYPGTPQMNLRPQTDAASWIQQQGAGARGSAGAMSMDGNANGLGGSNNNNQQGMVTAPQAPPLPPQFRALLPPFMRGNDGGGTTAGGANDAAPSQSQPVSHSMVTPPMAVDSRNNNPSGNGNNINTTMPSFAHSNSRLIIGSVEEESVVVAGPAGNYAPVPIPQSGRMRGVGNGGVGAGGGSSGAAGGSNERGSGGMMYNDHQYGGRRGGGGGNQAPRHANRGSGGSGNNASMGPRSSGGSGGGGGGGVGGMGDSGSTSAGMHDDNRNSHASYGSGMLVEQEIVVRPIIRDEELQRLEAIAKDEGWAKDYEFDYNQKLEFSDDESEPNPPPSMAKKDKDLPAAAAGVGKADKVNQMKDIERDLDRQEANERMERDRMARDRDRERDRTERDRVDREREPYRDHRGAAQSMQANGYAGRTGGGSGGGGGGGSGSSNIVGGVLDAAEAKERLKQRREEDQRREMERKQAAARKLQELEQKLSRKKTEEATSAPPSDNIGNSGPTTSAISGSTTAGLSSSKSDDDKVVGNNALEQPIERSTISVKIRGKSGDRNDSRDMRYEYGGGSAGGRHDRDGGVGGSSGNWEMPAFSKSFQSNLPPRFQRRKLERNTSGTNLAGASASNSGGTGVATSRSASSAGSSGSGGGQNLAGGRDGGDVKSGIPFAQQYDPRFIHNQQTYGKSASMRRGPTAGGAQTSSESDSGPALMRSSSVRDRDEQREQHKKQDRDRDSAEHRENYPREIMKRRIDSTEEEDQFGGGASGKPHLGGAGDGRAGRITPQLARSVSECSQRKTSVSSDDNHHGASYHHHHHGGKQQGSGSSRDQQQSWDTEIERDERSQSSSSLGAPGKEGGSSSTSSSGGPVADRQQRDTPPRSEREPKQILQRAKETTPSSVVSSSAHDDNEAVPKNEAKVGDKLLPHDDGGIQVQRKANAGTSDSAADASATTAAALNLSKPWSEVEDQPIASAAGDSSSELPRKGPSFTEDGDNTPRNDSTSSNISTKTLTSSGAIVSADGKEHSDDKYSASRSLQQQQQHGGNKKSSTTVQHGRENNRRHDSRGAAGSGTGGGGGGMRGTYGGGSGGYNHRVDPSGNSRGGGGGGSWNRSRGGGRVGGRNYNQDYWSESEFSEEGFDEHHQSQSSKQQNHHQYHHHSQYRHPGGSAGSTGGGVVGGAGAGGGAGPPGANVQGQGGSKEGFTPRGEPSRRGRGGGSAGGGGISSSSSSTTFRQKPSGPLGGNSGGGGSIGKKIDGYGPPNAKSPFGGSNAGAAAGEERNTSGNSSGSSANADERAKGKMGGAMVVGGSLKAAPGGSSGTKGADDQQQHGDGKGKSTSMMMGVEKKMNVDAKDESHSGEEKGTASKVSVLPPSIDTKTAKESTSGGDPNKQQQLAASSSGNVSSHKDDNKSRSSNMSGSQGKNAAIQQMQKNVAPTAGNVTPGGGSVANYRGTNNHLAAPRAAKQHQRSGNKLDGEGASGDDAVLPSSTPPASAMTVGSNTSSQMSTPKQSTFAGDIGTPSGNLSQLVGVAGAGQQAPDKMSALSGVSSSVAAKADNSKHHLDGSTPPVNTIIFENTNYKSAASVGVGGGVASVVVGSTSVGSAAPGSMSAKRQQSASGGSKVPLDENASFKSGLMNEKVAVTPATTPVPVPVGTKAQQPMMGPSAHRSVPSATGAGLSQTIVGGNAQTILSASVQQQQQQQSTSVITSALQGMSFQKTDADYDKEMKSYTFETDISHLIDGGKVVKQQSATVVSSSASAAAAGLCLPKSIHTSGGKAGTPTGSTMISPSTADLNMKIASVKKVWEMPTVPEQPGGGAGGSVSDDPNVGGAGGASSVHLSTNFVTGPHQTHLAQYQHPHAMGGHHPHGGQSSYGAFGSEQQGGGLVDHHFANAAGGGNKANAGVSLDSGVVVVGTAAANSANVCKVKPTQQGGLHQSGGLGLSPPPQMQSGTMPSAPQPPYYPAQYGVSAIPSPPAVLYNSPAAAAMTSQGGLYNAFQIEPSGRSQFSQFPGHYGTSGTAGPYNAYMAATPANLQTGPTPEMYQSLTSQFRMSSVQSPYNQSTQLNNPNTMLISSSNSSLMSSSVKSSSQQIGAIGQPKNGGSVGQPPYGQQYLGMFPPAPLQNSAASYYSNSAGGQNAFFGAGAAGATQNSYGIPAVAAASMFGGHGGQNPSNNPPQPPPQMPSYGSHLYYTRPVVFHSASFDSIYTDYITTFYRRWSKYMCTGQLTESIPSVE</sequence>
<feature type="compositionally biased region" description="Gly residues" evidence="2">
    <location>
        <begin position="1217"/>
        <end position="1238"/>
    </location>
</feature>
<feature type="compositionally biased region" description="Polar residues" evidence="2">
    <location>
        <begin position="110"/>
        <end position="179"/>
    </location>
</feature>
<feature type="compositionally biased region" description="Low complexity" evidence="2">
    <location>
        <begin position="1431"/>
        <end position="1440"/>
    </location>
</feature>
<feature type="compositionally biased region" description="Basic and acidic residues" evidence="2">
    <location>
        <begin position="1203"/>
        <end position="1214"/>
    </location>
</feature>
<feature type="compositionally biased region" description="Polar residues" evidence="2">
    <location>
        <begin position="252"/>
        <end position="262"/>
    </location>
</feature>
<keyword evidence="6" id="KW-1185">Reference proteome</keyword>
<feature type="compositionally biased region" description="Basic and acidic residues" evidence="2">
    <location>
        <begin position="603"/>
        <end position="645"/>
    </location>
</feature>
<evidence type="ECO:0000313" key="6">
    <source>
        <dbReference type="Proteomes" id="UP000030765"/>
    </source>
</evidence>
<dbReference type="Proteomes" id="UP000030765">
    <property type="component" value="Unassembled WGS sequence"/>
</dbReference>
<feature type="compositionally biased region" description="Low complexity" evidence="2">
    <location>
        <begin position="87"/>
        <end position="109"/>
    </location>
</feature>
<keyword evidence="1" id="KW-0597">Phosphoprotein</keyword>
<feature type="region of interest" description="Disordered" evidence="2">
    <location>
        <begin position="236"/>
        <end position="288"/>
    </location>
</feature>
<feature type="compositionally biased region" description="Basic and acidic residues" evidence="2">
    <location>
        <begin position="1492"/>
        <end position="1512"/>
    </location>
</feature>
<feature type="compositionally biased region" description="Basic residues" evidence="2">
    <location>
        <begin position="1299"/>
        <end position="1310"/>
    </location>
</feature>
<feature type="compositionally biased region" description="Basic and acidic residues" evidence="2">
    <location>
        <begin position="867"/>
        <end position="905"/>
    </location>
</feature>
<feature type="region of interest" description="Disordered" evidence="2">
    <location>
        <begin position="476"/>
        <end position="1661"/>
    </location>
</feature>
<feature type="compositionally biased region" description="Basic and acidic residues" evidence="2">
    <location>
        <begin position="508"/>
        <end position="564"/>
    </location>
</feature>
<dbReference type="InterPro" id="IPR009738">
    <property type="entry name" value="BAT2_N"/>
</dbReference>
<dbReference type="EnsemblMetazoa" id="ASIC011806-RA">
    <property type="protein sequence ID" value="ASIC011806-PA"/>
    <property type="gene ID" value="ASIC011806"/>
</dbReference>
<feature type="region of interest" description="Disordered" evidence="2">
    <location>
        <begin position="2007"/>
        <end position="2030"/>
    </location>
</feature>
<feature type="compositionally biased region" description="Gly residues" evidence="2">
    <location>
        <begin position="912"/>
        <end position="928"/>
    </location>
</feature>
<feature type="compositionally biased region" description="Basic and acidic residues" evidence="2">
    <location>
        <begin position="705"/>
        <end position="717"/>
    </location>
</feature>
<feature type="compositionally biased region" description="Basic residues" evidence="2">
    <location>
        <begin position="960"/>
        <end position="969"/>
    </location>
</feature>
<feature type="compositionally biased region" description="Gly residues" evidence="2">
    <location>
        <begin position="1315"/>
        <end position="1336"/>
    </location>
</feature>
<dbReference type="InterPro" id="IPR033184">
    <property type="entry name" value="PRRC2"/>
</dbReference>
<reference evidence="4 6" key="1">
    <citation type="journal article" date="2014" name="BMC Genomics">
        <title>Genome sequence of Anopheles sinensis provides insight into genetics basis of mosquito competence for malaria parasites.</title>
        <authorList>
            <person name="Zhou D."/>
            <person name="Zhang D."/>
            <person name="Ding G."/>
            <person name="Shi L."/>
            <person name="Hou Q."/>
            <person name="Ye Y."/>
            <person name="Xu Y."/>
            <person name="Zhou H."/>
            <person name="Xiong C."/>
            <person name="Li S."/>
            <person name="Yu J."/>
            <person name="Hong S."/>
            <person name="Yu X."/>
            <person name="Zou P."/>
            <person name="Chen C."/>
            <person name="Chang X."/>
            <person name="Wang W."/>
            <person name="Lv Y."/>
            <person name="Sun Y."/>
            <person name="Ma L."/>
            <person name="Shen B."/>
            <person name="Zhu C."/>
        </authorList>
    </citation>
    <scope>NUCLEOTIDE SEQUENCE [LARGE SCALE GENOMIC DNA]</scope>
</reference>
<feature type="compositionally biased region" description="Polar residues" evidence="2">
    <location>
        <begin position="937"/>
        <end position="953"/>
    </location>
</feature>
<feature type="region of interest" description="Disordered" evidence="2">
    <location>
        <begin position="2315"/>
        <end position="2335"/>
    </location>
</feature>
<name>A0A084W185_ANOSI</name>
<dbReference type="GO" id="GO:0030154">
    <property type="term" value="P:cell differentiation"/>
    <property type="evidence" value="ECO:0007669"/>
    <property type="project" value="TreeGrafter"/>
</dbReference>
<feature type="compositionally biased region" description="Gly residues" evidence="2">
    <location>
        <begin position="797"/>
        <end position="809"/>
    </location>
</feature>
<feature type="compositionally biased region" description="Gly residues" evidence="2">
    <location>
        <begin position="1363"/>
        <end position="1372"/>
    </location>
</feature>
<feature type="compositionally biased region" description="Low complexity" evidence="2">
    <location>
        <begin position="973"/>
        <end position="983"/>
    </location>
</feature>
<feature type="compositionally biased region" description="Pro residues" evidence="2">
    <location>
        <begin position="2323"/>
        <end position="2332"/>
    </location>
</feature>
<accession>A0A084W185</accession>
<dbReference type="VEuPathDB" id="VectorBase:ASIC011806"/>
<proteinExistence type="predicted"/>